<evidence type="ECO:0000313" key="2">
    <source>
        <dbReference type="Proteomes" id="UP001237737"/>
    </source>
</evidence>
<dbReference type="Proteomes" id="UP001237737">
    <property type="component" value="Unassembled WGS sequence"/>
</dbReference>
<proteinExistence type="predicted"/>
<dbReference type="EMBL" id="JAUSSK010000003">
    <property type="protein sequence ID" value="MDQ0010401.1"/>
    <property type="molecule type" value="Genomic_DNA"/>
</dbReference>
<protein>
    <submittedName>
        <fullName evidence="1">Uncharacterized protein</fullName>
    </submittedName>
</protein>
<reference evidence="1 2" key="1">
    <citation type="submission" date="2023-07" db="EMBL/GenBank/DDBJ databases">
        <title>Sorghum-associated microbial communities from plants grown in Nebraska, USA.</title>
        <authorList>
            <person name="Schachtman D."/>
        </authorList>
    </citation>
    <scope>NUCLEOTIDE SEQUENCE [LARGE SCALE GENOMIC DNA]</scope>
    <source>
        <strain evidence="1 2">CC60</strain>
    </source>
</reference>
<sequence length="75" mass="8573">MMDISDRPLRIFVFFPPINERTWTVLLPGAHKHLFRTEGLAVEFALNQAAAMKGRGRAVQVLKERISGSWIPVHF</sequence>
<gene>
    <name evidence="1" type="ORF">J2T07_002591</name>
</gene>
<keyword evidence="2" id="KW-1185">Reference proteome</keyword>
<accession>A0ABT9T1B2</accession>
<dbReference type="RefSeq" id="WP_306850491.1">
    <property type="nucleotide sequence ID" value="NZ_JAUSSK010000003.1"/>
</dbReference>
<comment type="caution">
    <text evidence="1">The sequence shown here is derived from an EMBL/GenBank/DDBJ whole genome shotgun (WGS) entry which is preliminary data.</text>
</comment>
<name>A0ABT9T1B2_9GAMM</name>
<evidence type="ECO:0000313" key="1">
    <source>
        <dbReference type="EMBL" id="MDQ0010401.1"/>
    </source>
</evidence>
<organism evidence="1 2">
    <name type="scientific">Luteibacter jiangsuensis</name>
    <dbReference type="NCBI Taxonomy" id="637577"/>
    <lineage>
        <taxon>Bacteria</taxon>
        <taxon>Pseudomonadati</taxon>
        <taxon>Pseudomonadota</taxon>
        <taxon>Gammaproteobacteria</taxon>
        <taxon>Lysobacterales</taxon>
        <taxon>Rhodanobacteraceae</taxon>
        <taxon>Luteibacter</taxon>
    </lineage>
</organism>